<organism evidence="2 4">
    <name type="scientific">Phytophthora rubi</name>
    <dbReference type="NCBI Taxonomy" id="129364"/>
    <lineage>
        <taxon>Eukaryota</taxon>
        <taxon>Sar</taxon>
        <taxon>Stramenopiles</taxon>
        <taxon>Oomycota</taxon>
        <taxon>Peronosporomycetes</taxon>
        <taxon>Peronosporales</taxon>
        <taxon>Peronosporaceae</taxon>
        <taxon>Phytophthora</taxon>
    </lineage>
</organism>
<evidence type="ECO:0000313" key="2">
    <source>
        <dbReference type="EMBL" id="KAE8974517.1"/>
    </source>
</evidence>
<name>A0A6A3HYK2_9STRA</name>
<reference evidence="2 4" key="1">
    <citation type="submission" date="2018-09" db="EMBL/GenBank/DDBJ databases">
        <title>Genomic investigation of the strawberry pathogen Phytophthora fragariae indicates pathogenicity is determined by transcriptional variation in three key races.</title>
        <authorList>
            <person name="Adams T.M."/>
            <person name="Armitage A.D."/>
            <person name="Sobczyk M.K."/>
            <person name="Bates H.J."/>
            <person name="Dunwell J.M."/>
            <person name="Nellist C.F."/>
            <person name="Harrison R.J."/>
        </authorList>
    </citation>
    <scope>NUCLEOTIDE SEQUENCE [LARGE SCALE GENOMIC DNA]</scope>
    <source>
        <strain evidence="2 4">SCRP249</strain>
        <strain evidence="3 5">SCRP333</strain>
    </source>
</reference>
<comment type="caution">
    <text evidence="2">The sequence shown here is derived from an EMBL/GenBank/DDBJ whole genome shotgun (WGS) entry which is preliminary data.</text>
</comment>
<feature type="region of interest" description="Disordered" evidence="1">
    <location>
        <begin position="274"/>
        <end position="363"/>
    </location>
</feature>
<dbReference type="EMBL" id="QXFV01003706">
    <property type="protein sequence ID" value="KAE8974517.1"/>
    <property type="molecule type" value="Genomic_DNA"/>
</dbReference>
<evidence type="ECO:0000313" key="5">
    <source>
        <dbReference type="Proteomes" id="UP000434957"/>
    </source>
</evidence>
<evidence type="ECO:0000256" key="1">
    <source>
        <dbReference type="SAM" id="MobiDB-lite"/>
    </source>
</evidence>
<protein>
    <submittedName>
        <fullName evidence="2">Uncharacterized protein</fullName>
    </submittedName>
</protein>
<gene>
    <name evidence="2" type="ORF">PR001_g25966</name>
    <name evidence="3" type="ORF">PR003_g27213</name>
</gene>
<feature type="region of interest" description="Disordered" evidence="1">
    <location>
        <begin position="383"/>
        <end position="405"/>
    </location>
</feature>
<accession>A0A6A3HYK2</accession>
<proteinExistence type="predicted"/>
<evidence type="ECO:0000313" key="3">
    <source>
        <dbReference type="EMBL" id="KAE9283138.1"/>
    </source>
</evidence>
<feature type="compositionally biased region" description="Polar residues" evidence="1">
    <location>
        <begin position="282"/>
        <end position="297"/>
    </location>
</feature>
<evidence type="ECO:0000313" key="4">
    <source>
        <dbReference type="Proteomes" id="UP000429607"/>
    </source>
</evidence>
<dbReference type="EMBL" id="QXFT01003728">
    <property type="protein sequence ID" value="KAE9283138.1"/>
    <property type="molecule type" value="Genomic_DNA"/>
</dbReference>
<sequence length="467" mass="51228">MDMALPMVCGNVERAYKCSQHSDEKSGDCYGSDPTHGCIESTTENEHRVVTNEVLDVIRGMDRMNPAAVSVDLFNDTEKLPNEVMLPLWKCQGNSDNGPHDTQVVGGPTEDLFIPGRDWREFRLPRQQPPLSTHEFWIRRSETLVPTITKFRRGRPTWVRLTNVAPEGTRCSTHVPVVLWMPKGEVPPKSGRNETLFGREQQCNKRWVAELPSVVDRQDYPTPRKILTRATEALASGDECRITSVEQNGLAPAVIDGLAGPGVPKPSVVVQENALSHDDGEPTSSEDSNAYGSTAGTRGSGDGGISPTDGSAKPFKLAQGFKTSGAVEVDRSRDGDEDYVPSKGWNDLGAAPTRSDTSDYPDDEDAQRLLDAGYALAVDAMLPEDPSSNEADTTDTFKHRPNETKPMENLENETKLTGYGDKSAFIPDSSETMLTYSEPIDQNRGMDAIQREILITNVPTPPVCNPR</sequence>
<feature type="compositionally biased region" description="Basic and acidic residues" evidence="1">
    <location>
        <begin position="395"/>
        <end position="405"/>
    </location>
</feature>
<dbReference type="AlphaFoldDB" id="A0A6A3HYK2"/>
<dbReference type="Proteomes" id="UP000434957">
    <property type="component" value="Unassembled WGS sequence"/>
</dbReference>
<keyword evidence="5" id="KW-1185">Reference proteome</keyword>
<dbReference type="Proteomes" id="UP000429607">
    <property type="component" value="Unassembled WGS sequence"/>
</dbReference>